<dbReference type="Pfam" id="PF00786">
    <property type="entry name" value="PBD"/>
    <property type="match status" value="1"/>
</dbReference>
<dbReference type="GO" id="GO:0004674">
    <property type="term" value="F:protein serine/threonine kinase activity"/>
    <property type="evidence" value="ECO:0007669"/>
    <property type="project" value="UniProtKB-KW"/>
</dbReference>
<name>A0A8C0BUT7_9AVES</name>
<sequence>KKKLKPNKQKPQAPGIIKLLINLIESRLDCAHGPSHCLFLLLVLIIKKKEKERPEISPPSDFEHTIHVGFDAVTGEFTGMPEQWARLLQTSNITKLEQKKNPQAVLDVLKFYDSKDTAKQKYLSFSAPGEIQCSIWKTVCGYSREVKSKLGNEWVCLPIGEDFRNLELPSAWSYSAILVSLICDHEVLLS</sequence>
<dbReference type="AlphaFoldDB" id="A0A8C0BUT7"/>
<evidence type="ECO:0000259" key="7">
    <source>
        <dbReference type="PROSITE" id="PS50108"/>
    </source>
</evidence>
<evidence type="ECO:0000256" key="5">
    <source>
        <dbReference type="ARBA" id="ARBA00022777"/>
    </source>
</evidence>
<accession>A0A8C0BUT7</accession>
<dbReference type="InterPro" id="IPR036936">
    <property type="entry name" value="CRIB_dom_sf"/>
</dbReference>
<dbReference type="Ensembl" id="ENSBJAT00000023058.1">
    <property type="protein sequence ID" value="ENSBJAP00000022429.1"/>
    <property type="gene ID" value="ENSBJAG00000014570.1"/>
</dbReference>
<dbReference type="InterPro" id="IPR033923">
    <property type="entry name" value="PAK_BD"/>
</dbReference>
<evidence type="ECO:0000256" key="4">
    <source>
        <dbReference type="ARBA" id="ARBA00022741"/>
    </source>
</evidence>
<keyword evidence="9" id="KW-1185">Reference proteome</keyword>
<dbReference type="PROSITE" id="PS50108">
    <property type="entry name" value="CRIB"/>
    <property type="match status" value="1"/>
</dbReference>
<evidence type="ECO:0000313" key="9">
    <source>
        <dbReference type="Proteomes" id="UP000694555"/>
    </source>
</evidence>
<reference evidence="8" key="2">
    <citation type="submission" date="2025-09" db="UniProtKB">
        <authorList>
            <consortium name="Ensembl"/>
        </authorList>
    </citation>
    <scope>IDENTIFICATION</scope>
</reference>
<feature type="domain" description="CRIB" evidence="7">
    <location>
        <begin position="56"/>
        <end position="69"/>
    </location>
</feature>
<keyword evidence="6" id="KW-0067">ATP-binding</keyword>
<keyword evidence="5" id="KW-0418">Kinase</keyword>
<protein>
    <recommendedName>
        <fullName evidence="1">non-specific serine/threonine protein kinase</fullName>
        <ecNumber evidence="1">2.7.11.1</ecNumber>
    </recommendedName>
</protein>
<organism evidence="8 9">
    <name type="scientific">Buteo japonicus</name>
    <dbReference type="NCBI Taxonomy" id="224669"/>
    <lineage>
        <taxon>Eukaryota</taxon>
        <taxon>Metazoa</taxon>
        <taxon>Chordata</taxon>
        <taxon>Craniata</taxon>
        <taxon>Vertebrata</taxon>
        <taxon>Euteleostomi</taxon>
        <taxon>Archelosauria</taxon>
        <taxon>Archosauria</taxon>
        <taxon>Dinosauria</taxon>
        <taxon>Saurischia</taxon>
        <taxon>Theropoda</taxon>
        <taxon>Coelurosauria</taxon>
        <taxon>Aves</taxon>
        <taxon>Neognathae</taxon>
        <taxon>Neoaves</taxon>
        <taxon>Telluraves</taxon>
        <taxon>Accipitrimorphae</taxon>
        <taxon>Accipitriformes</taxon>
        <taxon>Accipitridae</taxon>
        <taxon>Accipitrinae</taxon>
        <taxon>Buteo</taxon>
    </lineage>
</organism>
<dbReference type="SMART" id="SM00285">
    <property type="entry name" value="PBD"/>
    <property type="match status" value="1"/>
</dbReference>
<dbReference type="CDD" id="cd01093">
    <property type="entry name" value="CRIB_PAK_like"/>
    <property type="match status" value="1"/>
</dbReference>
<evidence type="ECO:0000313" key="8">
    <source>
        <dbReference type="Ensembl" id="ENSBJAP00000022429.1"/>
    </source>
</evidence>
<dbReference type="EC" id="2.7.11.1" evidence="1"/>
<evidence type="ECO:0000256" key="3">
    <source>
        <dbReference type="ARBA" id="ARBA00022679"/>
    </source>
</evidence>
<dbReference type="InterPro" id="IPR000095">
    <property type="entry name" value="CRIB_dom"/>
</dbReference>
<evidence type="ECO:0000256" key="1">
    <source>
        <dbReference type="ARBA" id="ARBA00012513"/>
    </source>
</evidence>
<dbReference type="Gene3D" id="3.90.810.10">
    <property type="entry name" value="CRIB domain"/>
    <property type="match status" value="1"/>
</dbReference>
<evidence type="ECO:0000256" key="6">
    <source>
        <dbReference type="ARBA" id="ARBA00022840"/>
    </source>
</evidence>
<dbReference type="GO" id="GO:0005524">
    <property type="term" value="F:ATP binding"/>
    <property type="evidence" value="ECO:0007669"/>
    <property type="project" value="UniProtKB-KW"/>
</dbReference>
<dbReference type="Proteomes" id="UP000694555">
    <property type="component" value="Unplaced"/>
</dbReference>
<keyword evidence="4" id="KW-0547">Nucleotide-binding</keyword>
<reference evidence="8" key="1">
    <citation type="submission" date="2025-08" db="UniProtKB">
        <authorList>
            <consortium name="Ensembl"/>
        </authorList>
    </citation>
    <scope>IDENTIFICATION</scope>
</reference>
<proteinExistence type="predicted"/>
<evidence type="ECO:0000256" key="2">
    <source>
        <dbReference type="ARBA" id="ARBA00022527"/>
    </source>
</evidence>
<keyword evidence="3" id="KW-0808">Transferase</keyword>
<dbReference type="FunFam" id="3.90.810.10:FF:000001">
    <property type="entry name" value="Non-specific serine/threonine protein kinase"/>
    <property type="match status" value="1"/>
</dbReference>
<keyword evidence="2" id="KW-0723">Serine/threonine-protein kinase</keyword>